<proteinExistence type="predicted"/>
<feature type="signal peptide" evidence="1">
    <location>
        <begin position="1"/>
        <end position="25"/>
    </location>
</feature>
<dbReference type="EMBL" id="BMAT01003471">
    <property type="protein sequence ID" value="GFS26360.1"/>
    <property type="molecule type" value="Genomic_DNA"/>
</dbReference>
<evidence type="ECO:0000313" key="3">
    <source>
        <dbReference type="Proteomes" id="UP000762676"/>
    </source>
</evidence>
<dbReference type="AlphaFoldDB" id="A0AAV4JXD4"/>
<accession>A0AAV4JXD4</accession>
<evidence type="ECO:0008006" key="4">
    <source>
        <dbReference type="Google" id="ProtNLM"/>
    </source>
</evidence>
<dbReference type="Proteomes" id="UP000762676">
    <property type="component" value="Unassembled WGS sequence"/>
</dbReference>
<keyword evidence="3" id="KW-1185">Reference proteome</keyword>
<keyword evidence="1" id="KW-0732">Signal</keyword>
<name>A0AAV4JXD4_9GAST</name>
<evidence type="ECO:0000313" key="2">
    <source>
        <dbReference type="EMBL" id="GFS26360.1"/>
    </source>
</evidence>
<organism evidence="2 3">
    <name type="scientific">Elysia marginata</name>
    <dbReference type="NCBI Taxonomy" id="1093978"/>
    <lineage>
        <taxon>Eukaryota</taxon>
        <taxon>Metazoa</taxon>
        <taxon>Spiralia</taxon>
        <taxon>Lophotrochozoa</taxon>
        <taxon>Mollusca</taxon>
        <taxon>Gastropoda</taxon>
        <taxon>Heterobranchia</taxon>
        <taxon>Euthyneura</taxon>
        <taxon>Panpulmonata</taxon>
        <taxon>Sacoglossa</taxon>
        <taxon>Placobranchoidea</taxon>
        <taxon>Plakobranchidae</taxon>
        <taxon>Elysia</taxon>
    </lineage>
</organism>
<evidence type="ECO:0000256" key="1">
    <source>
        <dbReference type="SAM" id="SignalP"/>
    </source>
</evidence>
<reference evidence="2 3" key="1">
    <citation type="journal article" date="2021" name="Elife">
        <title>Chloroplast acquisition without the gene transfer in kleptoplastic sea slugs, Plakobranchus ocellatus.</title>
        <authorList>
            <person name="Maeda T."/>
            <person name="Takahashi S."/>
            <person name="Yoshida T."/>
            <person name="Shimamura S."/>
            <person name="Takaki Y."/>
            <person name="Nagai Y."/>
            <person name="Toyoda A."/>
            <person name="Suzuki Y."/>
            <person name="Arimoto A."/>
            <person name="Ishii H."/>
            <person name="Satoh N."/>
            <person name="Nishiyama T."/>
            <person name="Hasebe M."/>
            <person name="Maruyama T."/>
            <person name="Minagawa J."/>
            <person name="Obokata J."/>
            <person name="Shigenobu S."/>
        </authorList>
    </citation>
    <scope>NUCLEOTIDE SEQUENCE [LARGE SCALE GENOMIC DNA]</scope>
</reference>
<protein>
    <recommendedName>
        <fullName evidence="4">Secreted protein</fullName>
    </recommendedName>
</protein>
<sequence length="130" mass="14064">MDLMPQTSAACLRSLCLILMSATLALTSDCPPDAMQQAKACTQMLGLQSAQGSPNEFIQEGDGQKAYYACSNGDLLTAISCQERILERCKGDNTDSAHFLRNMIDIEKSRRAVTYFCTNVGGMGLVMIAL</sequence>
<feature type="chain" id="PRO_5043797585" description="Secreted protein" evidence="1">
    <location>
        <begin position="26"/>
        <end position="130"/>
    </location>
</feature>
<comment type="caution">
    <text evidence="2">The sequence shown here is derived from an EMBL/GenBank/DDBJ whole genome shotgun (WGS) entry which is preliminary data.</text>
</comment>
<gene>
    <name evidence="2" type="ORF">ElyMa_001715600</name>
</gene>